<feature type="transmembrane region" description="Helical" evidence="1">
    <location>
        <begin position="110"/>
        <end position="129"/>
    </location>
</feature>
<feature type="transmembrane region" description="Helical" evidence="1">
    <location>
        <begin position="534"/>
        <end position="554"/>
    </location>
</feature>
<feature type="transmembrane region" description="Helical" evidence="1">
    <location>
        <begin position="472"/>
        <end position="493"/>
    </location>
</feature>
<feature type="transmembrane region" description="Helical" evidence="1">
    <location>
        <begin position="172"/>
        <end position="190"/>
    </location>
</feature>
<evidence type="ECO:0000313" key="4">
    <source>
        <dbReference type="Proteomes" id="UP001068021"/>
    </source>
</evidence>
<feature type="transmembrane region" description="Helical" evidence="1">
    <location>
        <begin position="197"/>
        <end position="221"/>
    </location>
</feature>
<proteinExistence type="predicted"/>
<feature type="transmembrane region" description="Helical" evidence="1">
    <location>
        <begin position="575"/>
        <end position="595"/>
    </location>
</feature>
<keyword evidence="1" id="KW-0812">Transmembrane</keyword>
<feature type="transmembrane region" description="Helical" evidence="1">
    <location>
        <begin position="20"/>
        <end position="41"/>
    </location>
</feature>
<dbReference type="EMBL" id="JAPVER010000020">
    <property type="protein sequence ID" value="MCZ3367518.1"/>
    <property type="molecule type" value="Genomic_DNA"/>
</dbReference>
<protein>
    <submittedName>
        <fullName evidence="2">DUF2206 domain-containing protein</fullName>
    </submittedName>
</protein>
<accession>A0A9E5A0S0</accession>
<feature type="transmembrane region" description="Helical" evidence="1">
    <location>
        <begin position="333"/>
        <end position="351"/>
    </location>
</feature>
<feature type="transmembrane region" description="Helical" evidence="1">
    <location>
        <begin position="505"/>
        <end position="522"/>
    </location>
</feature>
<sequence>MLTENYIKLNNCEFKKFFRFILLIHLSLWGSLGLEFIGINIPFIREIIGLIYLVFVPGILVLRVLKLHNLSNIETILYTVGLSLTALMFTGLIISIIFPPLGIEKPLSLLPLLLSMNLFTISLLVLSYFIGNDYSKPNQIDIKISLKQLFLILPLFLSIFGSYLINYYNNNIGTMVLIIYIAIIILLVGFNKIGKNLYPLTIFIISISLLFQNSLVSNYIAGYDIQREYFVATSIINNFRWESTLFPSNWTFFSAGTTILSITTLPSYFYHVCGINLVWIFKVIYPLFFSLVPLGLFKLFKREINSKIAFFSCIYFVTSYSFFYNMLQLMREIIGEIFLVAIILLLLDTKIDKKSKSVLLVLFIFSLTVSHYGLAYIFLAIFIGVYFLQYLINKYRKQSNNDNITFNILILFLTCVLAWYLYTANSSVFISIVKIFDNIGQSFIADFLDPSSTQGLGIIVTKNTPLNTITKYLYIITQFLIVIGIMGYILKFGETVKRLKVQKNFILFAIANLIICIISIIVPNFSNQLDTVRIFQITLIVLSPFMVIGFLLILEYFPKLIIFNKKWSIRGKFNIISIFFIVFLLFNTGIIQEVFKEPYKPTMAFTSVNDPPVFNEIEVTSAGWLSKYRNDSYVYSDSNGFALLGGLTGINSRSLRYNLITNTFQDIKNGSYIYLRPTNINGELNVPQDIEGATTEGYISINSLMPIVKEKNKIYDDGSNILE</sequence>
<keyword evidence="1" id="KW-0472">Membrane</keyword>
<dbReference type="Proteomes" id="UP001074446">
    <property type="component" value="Unassembled WGS sequence"/>
</dbReference>
<dbReference type="Proteomes" id="UP001068021">
    <property type="component" value="Unassembled WGS sequence"/>
</dbReference>
<dbReference type="AlphaFoldDB" id="A0A9E5A0S0"/>
<dbReference type="Pfam" id="PF09971">
    <property type="entry name" value="DUF2206"/>
    <property type="match status" value="1"/>
</dbReference>
<feature type="transmembrane region" description="Helical" evidence="1">
    <location>
        <begin position="308"/>
        <end position="326"/>
    </location>
</feature>
<feature type="transmembrane region" description="Helical" evidence="1">
    <location>
        <begin position="277"/>
        <end position="296"/>
    </location>
</feature>
<name>A0A9E5A0S0_9EURY</name>
<feature type="transmembrane region" description="Helical" evidence="1">
    <location>
        <begin position="47"/>
        <end position="65"/>
    </location>
</feature>
<organism evidence="2 4">
    <name type="scientific">Methanobacterium veterum</name>
    <dbReference type="NCBI Taxonomy" id="408577"/>
    <lineage>
        <taxon>Archaea</taxon>
        <taxon>Methanobacteriati</taxon>
        <taxon>Methanobacteriota</taxon>
        <taxon>Methanomada group</taxon>
        <taxon>Methanobacteria</taxon>
        <taxon>Methanobacteriales</taxon>
        <taxon>Methanobacteriaceae</taxon>
        <taxon>Methanobacterium</taxon>
    </lineage>
</organism>
<feature type="transmembrane region" description="Helical" evidence="1">
    <location>
        <begin position="250"/>
        <end position="270"/>
    </location>
</feature>
<dbReference type="RefSeq" id="WP_048082730.1">
    <property type="nucleotide sequence ID" value="NZ_JAPVER010000020.1"/>
</dbReference>
<comment type="caution">
    <text evidence="2">The sequence shown here is derived from an EMBL/GenBank/DDBJ whole genome shotgun (WGS) entry which is preliminary data.</text>
</comment>
<dbReference type="EMBL" id="JAPVES010000030">
    <property type="protein sequence ID" value="MCZ3373334.1"/>
    <property type="molecule type" value="Genomic_DNA"/>
</dbReference>
<keyword evidence="1" id="KW-1133">Transmembrane helix</keyword>
<keyword evidence="4" id="KW-1185">Reference proteome</keyword>
<dbReference type="InterPro" id="IPR018701">
    <property type="entry name" value="DUF2206_membrane"/>
</dbReference>
<feature type="transmembrane region" description="Helical" evidence="1">
    <location>
        <begin position="77"/>
        <end position="98"/>
    </location>
</feature>
<evidence type="ECO:0000256" key="1">
    <source>
        <dbReference type="SAM" id="Phobius"/>
    </source>
</evidence>
<feature type="transmembrane region" description="Helical" evidence="1">
    <location>
        <begin position="404"/>
        <end position="422"/>
    </location>
</feature>
<reference evidence="2" key="1">
    <citation type="submission" date="2022-12" db="EMBL/GenBank/DDBJ databases">
        <title>Reclassification of two methanogenic archaea species isolated from the Kolyma lowland permafrost.</title>
        <authorList>
            <person name="Trubitsyn V.E."/>
            <person name="Rivkina E.M."/>
            <person name="Shcherbakova V.A."/>
        </authorList>
    </citation>
    <scope>NUCLEOTIDE SEQUENCE</scope>
    <source>
        <strain evidence="2">M2</strain>
        <strain evidence="3">MK4</strain>
    </source>
</reference>
<feature type="transmembrane region" description="Helical" evidence="1">
    <location>
        <begin position="149"/>
        <end position="166"/>
    </location>
</feature>
<feature type="transmembrane region" description="Helical" evidence="1">
    <location>
        <begin position="371"/>
        <end position="392"/>
    </location>
</feature>
<evidence type="ECO:0000313" key="3">
    <source>
        <dbReference type="EMBL" id="MCZ3373334.1"/>
    </source>
</evidence>
<gene>
    <name evidence="3" type="ORF">O3H35_11875</name>
    <name evidence="2" type="ORF">O3H54_16615</name>
</gene>
<evidence type="ECO:0000313" key="2">
    <source>
        <dbReference type="EMBL" id="MCZ3367518.1"/>
    </source>
</evidence>